<feature type="domain" description="Mannitol dehydrogenase N-terminal" evidence="3">
    <location>
        <begin position="61"/>
        <end position="308"/>
    </location>
</feature>
<organism evidence="5 6">
    <name type="scientific">Stappia indica</name>
    <dbReference type="NCBI Taxonomy" id="538381"/>
    <lineage>
        <taxon>Bacteria</taxon>
        <taxon>Pseudomonadati</taxon>
        <taxon>Pseudomonadota</taxon>
        <taxon>Alphaproteobacteria</taxon>
        <taxon>Hyphomicrobiales</taxon>
        <taxon>Stappiaceae</taxon>
        <taxon>Stappia</taxon>
    </lineage>
</organism>
<dbReference type="PRINTS" id="PR00084">
    <property type="entry name" value="MTLDHDRGNASE"/>
</dbReference>
<evidence type="ECO:0000313" key="5">
    <source>
        <dbReference type="EMBL" id="SOB95829.1"/>
    </source>
</evidence>
<dbReference type="PANTHER" id="PTHR43362:SF1">
    <property type="entry name" value="MANNITOL DEHYDROGENASE 2-RELATED"/>
    <property type="match status" value="1"/>
</dbReference>
<dbReference type="InterPro" id="IPR008927">
    <property type="entry name" value="6-PGluconate_DH-like_C_sf"/>
</dbReference>
<dbReference type="OrthoDB" id="271711at2"/>
<dbReference type="SUPFAM" id="SSF48179">
    <property type="entry name" value="6-phosphogluconate dehydrogenase C-terminal domain-like"/>
    <property type="match status" value="1"/>
</dbReference>
<evidence type="ECO:0000259" key="3">
    <source>
        <dbReference type="Pfam" id="PF01232"/>
    </source>
</evidence>
<feature type="compositionally biased region" description="Low complexity" evidence="2">
    <location>
        <begin position="22"/>
        <end position="35"/>
    </location>
</feature>
<dbReference type="Pfam" id="PF01232">
    <property type="entry name" value="Mannitol_dh"/>
    <property type="match status" value="1"/>
</dbReference>
<dbReference type="InterPro" id="IPR036291">
    <property type="entry name" value="NAD(P)-bd_dom_sf"/>
</dbReference>
<name>A0A285RQ35_9HYPH</name>
<evidence type="ECO:0000256" key="1">
    <source>
        <dbReference type="ARBA" id="ARBA00023002"/>
    </source>
</evidence>
<protein>
    <submittedName>
        <fullName evidence="5">Mannitol 2-dehydrogenase</fullName>
    </submittedName>
</protein>
<dbReference type="PANTHER" id="PTHR43362">
    <property type="entry name" value="MANNITOL DEHYDROGENASE DSF1-RELATED"/>
    <property type="match status" value="1"/>
</dbReference>
<dbReference type="Gene3D" id="3.40.50.720">
    <property type="entry name" value="NAD(P)-binding Rossmann-like Domain"/>
    <property type="match status" value="1"/>
</dbReference>
<evidence type="ECO:0000313" key="6">
    <source>
        <dbReference type="Proteomes" id="UP000219331"/>
    </source>
</evidence>
<proteinExistence type="predicted"/>
<feature type="region of interest" description="Disordered" evidence="2">
    <location>
        <begin position="1"/>
        <end position="35"/>
    </location>
</feature>
<dbReference type="InterPro" id="IPR050988">
    <property type="entry name" value="Mannitol_DH/Oxidoreductase"/>
</dbReference>
<dbReference type="InterPro" id="IPR013118">
    <property type="entry name" value="Mannitol_DH_C"/>
</dbReference>
<dbReference type="Pfam" id="PF08125">
    <property type="entry name" value="Mannitol_dh_C"/>
    <property type="match status" value="1"/>
</dbReference>
<dbReference type="STRING" id="538381.GCA_001696535_03462"/>
<evidence type="ECO:0000259" key="4">
    <source>
        <dbReference type="Pfam" id="PF08125"/>
    </source>
</evidence>
<dbReference type="GO" id="GO:0016616">
    <property type="term" value="F:oxidoreductase activity, acting on the CH-OH group of donors, NAD or NADP as acceptor"/>
    <property type="evidence" value="ECO:0007669"/>
    <property type="project" value="TreeGrafter"/>
</dbReference>
<reference evidence="5 6" key="1">
    <citation type="submission" date="2017-08" db="EMBL/GenBank/DDBJ databases">
        <authorList>
            <person name="de Groot N.N."/>
        </authorList>
    </citation>
    <scope>NUCLEOTIDE SEQUENCE [LARGE SCALE GENOMIC DNA]</scope>
    <source>
        <strain evidence="5 6">USBA 352</strain>
    </source>
</reference>
<dbReference type="InterPro" id="IPR013131">
    <property type="entry name" value="Mannitol_DH_N"/>
</dbReference>
<keyword evidence="6" id="KW-1185">Reference proteome</keyword>
<dbReference type="EMBL" id="OBML01000002">
    <property type="protein sequence ID" value="SOB95829.1"/>
    <property type="molecule type" value="Genomic_DNA"/>
</dbReference>
<sequence>MTEHAAPRALPRAGTREHDPEAPVTTATPVTSATTSLSLSTLPDITGADVPAYAREDLSAGIVHLGVGNFHRAHQIVYLDRLFNRGLDRDFAVIGAGVKPYDAAMRDRLKGQDWLSTVVELDPGGLTARVTGAMIDFAEVDPDAIVAVLERPEIRIVSMTITEGGYYVDATTGGFDAGHPEMVADAANPDAPASSFGILLKALRRRRAAGTAPFTVMSCDNLPENGHVARNTVLGLARMSDPDFAEWVAENVAFPSSMVDCITPATSEREKALLRERFGIEDAAPVACEPFRQWVMEDRFPAGRPKLEEVGVQFVEDVAPYELMKLRILNGGHAAIAYPSALLGYHFVHDAMADPLIAGFLRTLAHAEIIPTVPPIAGVDFAAYFDLIASRFSNPEVGDTIPRLCLDGSNRQPKFILPTVQARLEANADLAGLALEVALWCRTCAGTAEDGSAIEIVDERAAELTRRALAARETPQAFLDFTPVFGDLGRRQPFADAFARVLGALWADGVRPVLTRYIESGAAGR</sequence>
<dbReference type="Proteomes" id="UP000219331">
    <property type="component" value="Unassembled WGS sequence"/>
</dbReference>
<feature type="domain" description="Mannitol dehydrogenase C-terminal" evidence="4">
    <location>
        <begin position="317"/>
        <end position="505"/>
    </location>
</feature>
<dbReference type="Gene3D" id="1.10.1040.10">
    <property type="entry name" value="N-(1-d-carboxylethyl)-l-norvaline Dehydrogenase, domain 2"/>
    <property type="match status" value="1"/>
</dbReference>
<dbReference type="InterPro" id="IPR000669">
    <property type="entry name" value="Mannitol_DH"/>
</dbReference>
<keyword evidence="1" id="KW-0560">Oxidoreductase</keyword>
<accession>A0A285RQ35</accession>
<evidence type="ECO:0000256" key="2">
    <source>
        <dbReference type="SAM" id="MobiDB-lite"/>
    </source>
</evidence>
<gene>
    <name evidence="5" type="ORF">SAMN05421512_10244</name>
</gene>
<dbReference type="SUPFAM" id="SSF51735">
    <property type="entry name" value="NAD(P)-binding Rossmann-fold domains"/>
    <property type="match status" value="1"/>
</dbReference>
<dbReference type="AlphaFoldDB" id="A0A285RQ35"/>
<dbReference type="InterPro" id="IPR013328">
    <property type="entry name" value="6PGD_dom2"/>
</dbReference>